<keyword evidence="1" id="KW-1133">Transmembrane helix</keyword>
<evidence type="ECO:0000313" key="2">
    <source>
        <dbReference type="EMBL" id="RUT05622.1"/>
    </source>
</evidence>
<accession>A0A3S5K390</accession>
<keyword evidence="1" id="KW-0472">Membrane</keyword>
<dbReference type="EMBL" id="RSCL01000008">
    <property type="protein sequence ID" value="RUT05622.1"/>
    <property type="molecule type" value="Genomic_DNA"/>
</dbReference>
<dbReference type="AlphaFoldDB" id="A0A3S5K390"/>
<reference evidence="2" key="1">
    <citation type="submission" date="2018-12" db="EMBL/GenBank/DDBJ databases">
        <authorList>
            <person name="Will S."/>
            <person name="Neumann-Schaal M."/>
            <person name="Henke P."/>
        </authorList>
    </citation>
    <scope>NUCLEOTIDE SEQUENCE</scope>
    <source>
        <strain evidence="2">PCC 7102</strain>
    </source>
</reference>
<feature type="transmembrane region" description="Helical" evidence="1">
    <location>
        <begin position="829"/>
        <end position="848"/>
    </location>
</feature>
<feature type="transmembrane region" description="Helical" evidence="1">
    <location>
        <begin position="801"/>
        <end position="822"/>
    </location>
</feature>
<dbReference type="Pfam" id="PF14516">
    <property type="entry name" value="AAA_35"/>
    <property type="match status" value="1"/>
</dbReference>
<feature type="transmembrane region" description="Helical" evidence="1">
    <location>
        <begin position="765"/>
        <end position="789"/>
    </location>
</feature>
<keyword evidence="1" id="KW-0812">Transmembrane</keyword>
<dbReference type="Proteomes" id="UP000271624">
    <property type="component" value="Unassembled WGS sequence"/>
</dbReference>
<dbReference type="RefSeq" id="WP_127082082.1">
    <property type="nucleotide sequence ID" value="NZ_RSCL01000008.1"/>
</dbReference>
<protein>
    <submittedName>
        <fullName evidence="2">Uncharacterized protein</fullName>
    </submittedName>
</protein>
<evidence type="ECO:0000256" key="1">
    <source>
        <dbReference type="SAM" id="Phobius"/>
    </source>
</evidence>
<keyword evidence="3" id="KW-1185">Reference proteome</keyword>
<sequence>MNAVFQGNYGYQDGGTLPAESLTYVTRQADEDFYQALKAGKFCYVLNSRQMGKSSLRVRTMQRLKEEGILCAAIDISINTNVSLEEWYTDLIDCLINELDLADNFNLDNWWFSYKSLSPTQKFNKFIEIILINYNYEKIVIFIDEIDSIISLKFKIDDFFAFIRYCFNQRADNLEYRRLTFALLGVATPSDLIKDKTRTPFNIGQAIELNGFQLNEVDPLAKGLEGKVDNPLEILTQILNWTGGQPYLTHRLCKLVNESQSYIIAGNEAESIQNLVQARVINDWEYQDEQAHLRTIRDRILESESAGRLLGLYQHILQNDEVAPNDNLEEMELRLSGLVVEKQNKLKVYNRIYQVVFDQTWINKELAKLRPYAEAINAWLMSERMDDSRLLQGKALEDALRWADKKILSNDDYQFLQASQAQAWKLIRFKFNNDEEASNVLELIALCDKYPEKATEFLFINYFEQWFVGHLGRTDLASISTKFVSEYKQDKRRGLEMFVRELCKSTEEIDPYPKIFVKPNKLDFGTIPIGYQQQVYLEIGNNGRGFAWGEITIEGDVPSITIMNTSFSSLTTKSIFVEIDTLYTLPGDYQGTINIYLEDIDYDCRIDINYKVTKLKIYLEPAQLNLGVIKGDEVKFDEIIKVSCEPPTGRIKGTISTQAYSFGPEHIKIKPTIFESSKFYINLKVDTRLMQLGSHEDKIIIKTNVGEYSIPILFKIPTRWENILSISFFYAFFAGCSLGLIRFVNSFSLVQLRSFCYLNNTNNNLISLITNLEPNFILTLFGCLIIIILPKFTSVNFVTKIFDFFGNFVHLIIISILILLPIIITSGQLFYLLTLVSFCFIVILDLFVSPLKFIGIKEPSIAWLIMGALIGTLVGILPALHNNKKDNIYLWIKIIIITLAILIFGYSTIDTGC</sequence>
<feature type="transmembrane region" description="Helical" evidence="1">
    <location>
        <begin position="860"/>
        <end position="881"/>
    </location>
</feature>
<proteinExistence type="predicted"/>
<comment type="caution">
    <text evidence="2">The sequence shown here is derived from an EMBL/GenBank/DDBJ whole genome shotgun (WGS) entry which is preliminary data.</text>
</comment>
<dbReference type="Gene3D" id="3.40.50.300">
    <property type="entry name" value="P-loop containing nucleotide triphosphate hydrolases"/>
    <property type="match status" value="1"/>
</dbReference>
<gene>
    <name evidence="2" type="ORF">DSM106972_036290</name>
</gene>
<reference evidence="2" key="2">
    <citation type="journal article" date="2019" name="Genome Biol. Evol.">
        <title>Day and night: Metabolic profiles and evolutionary relationships of six axenic non-marine cyanobacteria.</title>
        <authorList>
            <person name="Will S.E."/>
            <person name="Henke P."/>
            <person name="Boedeker C."/>
            <person name="Huang S."/>
            <person name="Brinkmann H."/>
            <person name="Rohde M."/>
            <person name="Jarek M."/>
            <person name="Friedl T."/>
            <person name="Seufert S."/>
            <person name="Schumacher M."/>
            <person name="Overmann J."/>
            <person name="Neumann-Schaal M."/>
            <person name="Petersen J."/>
        </authorList>
    </citation>
    <scope>NUCLEOTIDE SEQUENCE [LARGE SCALE GENOMIC DNA]</scope>
    <source>
        <strain evidence="2">PCC 7102</strain>
    </source>
</reference>
<name>A0A3S5K390_9CYAN</name>
<feature type="transmembrane region" description="Helical" evidence="1">
    <location>
        <begin position="723"/>
        <end position="744"/>
    </location>
</feature>
<feature type="transmembrane region" description="Helical" evidence="1">
    <location>
        <begin position="888"/>
        <end position="909"/>
    </location>
</feature>
<dbReference type="OrthoDB" id="580957at2"/>
<organism evidence="2 3">
    <name type="scientific">Dulcicalothrix desertica PCC 7102</name>
    <dbReference type="NCBI Taxonomy" id="232991"/>
    <lineage>
        <taxon>Bacteria</taxon>
        <taxon>Bacillati</taxon>
        <taxon>Cyanobacteriota</taxon>
        <taxon>Cyanophyceae</taxon>
        <taxon>Nostocales</taxon>
        <taxon>Calotrichaceae</taxon>
        <taxon>Dulcicalothrix</taxon>
    </lineage>
</organism>
<evidence type="ECO:0000313" key="3">
    <source>
        <dbReference type="Proteomes" id="UP000271624"/>
    </source>
</evidence>
<dbReference type="InterPro" id="IPR027417">
    <property type="entry name" value="P-loop_NTPase"/>
</dbReference>
<dbReference type="SUPFAM" id="SSF52540">
    <property type="entry name" value="P-loop containing nucleoside triphosphate hydrolases"/>
    <property type="match status" value="1"/>
</dbReference>